<feature type="domain" description="Mur ligase C-terminal" evidence="19">
    <location>
        <begin position="312"/>
        <end position="425"/>
    </location>
</feature>
<dbReference type="Proteomes" id="UP001595882">
    <property type="component" value="Unassembled WGS sequence"/>
</dbReference>
<dbReference type="PANTHER" id="PTHR43692:SF1">
    <property type="entry name" value="UDP-N-ACETYLMURAMOYLALANINE--D-GLUTAMATE LIGASE"/>
    <property type="match status" value="1"/>
</dbReference>
<dbReference type="InterPro" id="IPR013221">
    <property type="entry name" value="Mur_ligase_cen"/>
</dbReference>
<feature type="binding site" evidence="17">
    <location>
        <begin position="118"/>
        <end position="124"/>
    </location>
    <ligand>
        <name>ATP</name>
        <dbReference type="ChEBI" id="CHEBI:30616"/>
    </ligand>
</feature>
<accession>A0ABV8X0D2</accession>
<dbReference type="InterPro" id="IPR036565">
    <property type="entry name" value="Mur-like_cat_sf"/>
</dbReference>
<comment type="caution">
    <text evidence="21">The sequence shown here is derived from an EMBL/GenBank/DDBJ whole genome shotgun (WGS) entry which is preliminary data.</text>
</comment>
<feature type="domain" description="Mur ligase central" evidence="20">
    <location>
        <begin position="116"/>
        <end position="290"/>
    </location>
</feature>
<name>A0ABV8X0D2_9BACI</name>
<evidence type="ECO:0000256" key="14">
    <source>
        <dbReference type="ARBA" id="ARBA00030398"/>
    </source>
</evidence>
<comment type="catalytic activity">
    <reaction evidence="16 17 18">
        <text>UDP-N-acetyl-alpha-D-muramoyl-L-alanine + D-glutamate + ATP = UDP-N-acetyl-alpha-D-muramoyl-L-alanyl-D-glutamate + ADP + phosphate + H(+)</text>
        <dbReference type="Rhea" id="RHEA:16429"/>
        <dbReference type="ChEBI" id="CHEBI:15378"/>
        <dbReference type="ChEBI" id="CHEBI:29986"/>
        <dbReference type="ChEBI" id="CHEBI:30616"/>
        <dbReference type="ChEBI" id="CHEBI:43474"/>
        <dbReference type="ChEBI" id="CHEBI:83898"/>
        <dbReference type="ChEBI" id="CHEBI:83900"/>
        <dbReference type="ChEBI" id="CHEBI:456216"/>
        <dbReference type="EC" id="6.3.2.9"/>
    </reaction>
</comment>
<dbReference type="NCBIfam" id="TIGR01087">
    <property type="entry name" value="murD"/>
    <property type="match status" value="1"/>
</dbReference>
<keyword evidence="11 17" id="KW-0133">Cell shape</keyword>
<evidence type="ECO:0000256" key="8">
    <source>
        <dbReference type="ARBA" id="ARBA00022598"/>
    </source>
</evidence>
<dbReference type="RefSeq" id="WP_390253543.1">
    <property type="nucleotide sequence ID" value="NZ_JBHSDT010000008.1"/>
</dbReference>
<dbReference type="Gene3D" id="3.40.50.720">
    <property type="entry name" value="NAD(P)-binding Rossmann-like Domain"/>
    <property type="match status" value="1"/>
</dbReference>
<evidence type="ECO:0000256" key="4">
    <source>
        <dbReference type="ARBA" id="ARBA00010416"/>
    </source>
</evidence>
<reference evidence="22" key="1">
    <citation type="journal article" date="2019" name="Int. J. Syst. Evol. Microbiol.">
        <title>The Global Catalogue of Microorganisms (GCM) 10K type strain sequencing project: providing services to taxonomists for standard genome sequencing and annotation.</title>
        <authorList>
            <consortium name="The Broad Institute Genomics Platform"/>
            <consortium name="The Broad Institute Genome Sequencing Center for Infectious Disease"/>
            <person name="Wu L."/>
            <person name="Ma J."/>
        </authorList>
    </citation>
    <scope>NUCLEOTIDE SEQUENCE [LARGE SCALE GENOMIC DNA]</scope>
    <source>
        <strain evidence="22">CCUG 37865</strain>
    </source>
</reference>
<dbReference type="PANTHER" id="PTHR43692">
    <property type="entry name" value="UDP-N-ACETYLMURAMOYLALANINE--D-GLUTAMATE LIGASE"/>
    <property type="match status" value="1"/>
</dbReference>
<evidence type="ECO:0000256" key="10">
    <source>
        <dbReference type="ARBA" id="ARBA00022840"/>
    </source>
</evidence>
<evidence type="ECO:0000256" key="1">
    <source>
        <dbReference type="ARBA" id="ARBA00002734"/>
    </source>
</evidence>
<dbReference type="EC" id="6.3.2.9" evidence="5 17"/>
<keyword evidence="12 17" id="KW-0573">Peptidoglycan synthesis</keyword>
<dbReference type="InterPro" id="IPR036615">
    <property type="entry name" value="Mur_ligase_C_dom_sf"/>
</dbReference>
<evidence type="ECO:0000313" key="21">
    <source>
        <dbReference type="EMBL" id="MFC4404669.1"/>
    </source>
</evidence>
<dbReference type="GO" id="GO:0008764">
    <property type="term" value="F:UDP-N-acetylmuramoylalanine-D-glutamate ligase activity"/>
    <property type="evidence" value="ECO:0007669"/>
    <property type="project" value="UniProtKB-EC"/>
</dbReference>
<comment type="pathway">
    <text evidence="3 17 18">Cell wall biogenesis; peptidoglycan biosynthesis.</text>
</comment>
<evidence type="ECO:0000256" key="15">
    <source>
        <dbReference type="ARBA" id="ARBA00032324"/>
    </source>
</evidence>
<dbReference type="SUPFAM" id="SSF53623">
    <property type="entry name" value="MurD-like peptide ligases, catalytic domain"/>
    <property type="match status" value="1"/>
</dbReference>
<evidence type="ECO:0000256" key="16">
    <source>
        <dbReference type="ARBA" id="ARBA00047632"/>
    </source>
</evidence>
<keyword evidence="10 17" id="KW-0067">ATP-binding</keyword>
<keyword evidence="8 17" id="KW-0436">Ligase</keyword>
<evidence type="ECO:0000256" key="3">
    <source>
        <dbReference type="ARBA" id="ARBA00004752"/>
    </source>
</evidence>
<keyword evidence="9 17" id="KW-0547">Nucleotide-binding</keyword>
<dbReference type="Gene3D" id="3.40.1190.10">
    <property type="entry name" value="Mur-like, catalytic domain"/>
    <property type="match status" value="1"/>
</dbReference>
<keyword evidence="22" id="KW-1185">Reference proteome</keyword>
<evidence type="ECO:0000259" key="20">
    <source>
        <dbReference type="Pfam" id="PF08245"/>
    </source>
</evidence>
<keyword evidence="17 18" id="KW-0132">Cell division</keyword>
<dbReference type="SUPFAM" id="SSF51984">
    <property type="entry name" value="MurCD N-terminal domain"/>
    <property type="match status" value="1"/>
</dbReference>
<dbReference type="EMBL" id="JBHSDT010000008">
    <property type="protein sequence ID" value="MFC4404669.1"/>
    <property type="molecule type" value="Genomic_DNA"/>
</dbReference>
<protein>
    <recommendedName>
        <fullName evidence="6 17">UDP-N-acetylmuramoylalanine--D-glutamate ligase</fullName>
        <ecNumber evidence="5 17">6.3.2.9</ecNumber>
    </recommendedName>
    <alternativeName>
        <fullName evidence="15 17">D-glutamic acid-adding enzyme</fullName>
    </alternativeName>
    <alternativeName>
        <fullName evidence="14 17">UDP-N-acetylmuramoyl-L-alanyl-D-glutamate synthetase</fullName>
    </alternativeName>
</protein>
<dbReference type="Gene3D" id="3.90.190.20">
    <property type="entry name" value="Mur ligase, C-terminal domain"/>
    <property type="match status" value="1"/>
</dbReference>
<keyword evidence="13 17" id="KW-0961">Cell wall biogenesis/degradation</keyword>
<evidence type="ECO:0000256" key="11">
    <source>
        <dbReference type="ARBA" id="ARBA00022960"/>
    </source>
</evidence>
<evidence type="ECO:0000256" key="5">
    <source>
        <dbReference type="ARBA" id="ARBA00012212"/>
    </source>
</evidence>
<evidence type="ECO:0000256" key="13">
    <source>
        <dbReference type="ARBA" id="ARBA00023316"/>
    </source>
</evidence>
<sequence>MRELNNFPYKNVLVLGLAKSGTAVSKILARNNRNVVVNDLKATIHDENVIELKNLGIDVVVGDHPLTLIDGIDVIVKNPGIPYENILLQQALLRDIPIITEIELLHYFDINSLVGITGSNGKTTTTTLIYEMYKQAKIPVEIAGNIGHVASEVAESMSDDRTMVVELSSFQLEGTRKFKPNVSVLLNIFEAHLDFHNNLENYQNAKAKIFENQTEEDFLVYNADDERTVKMIQSAKSKTVPFSRKKKLDHGAILHNGEIYFRNEKIINYKEVALVGTHNLENILAATAVAKIAGIPSSAIRAVLTTFIGVSHRLQFVKNVDDRLFYNDSKATNILATTKALQSFDQPIILLAGGLDRGNDFDSLLPFMENVKALVLFGETAKKLEQLGLSASIPAISLVANMQEAVNKAYQFSESGDVILLSPACASWDQYKTFEERGNMFMESVHRL</sequence>
<keyword evidence="7 17" id="KW-0963">Cytoplasm</keyword>
<organism evidence="21 22">
    <name type="scientific">Gracilibacillus xinjiangensis</name>
    <dbReference type="NCBI Taxonomy" id="1193282"/>
    <lineage>
        <taxon>Bacteria</taxon>
        <taxon>Bacillati</taxon>
        <taxon>Bacillota</taxon>
        <taxon>Bacilli</taxon>
        <taxon>Bacillales</taxon>
        <taxon>Bacillaceae</taxon>
        <taxon>Gracilibacillus</taxon>
    </lineage>
</organism>
<evidence type="ECO:0000313" key="22">
    <source>
        <dbReference type="Proteomes" id="UP001595882"/>
    </source>
</evidence>
<evidence type="ECO:0000259" key="19">
    <source>
        <dbReference type="Pfam" id="PF02875"/>
    </source>
</evidence>
<evidence type="ECO:0000256" key="6">
    <source>
        <dbReference type="ARBA" id="ARBA00015655"/>
    </source>
</evidence>
<dbReference type="Pfam" id="PF08245">
    <property type="entry name" value="Mur_ligase_M"/>
    <property type="match status" value="1"/>
</dbReference>
<evidence type="ECO:0000256" key="12">
    <source>
        <dbReference type="ARBA" id="ARBA00022984"/>
    </source>
</evidence>
<dbReference type="Pfam" id="PF21799">
    <property type="entry name" value="MurD-like_N"/>
    <property type="match status" value="1"/>
</dbReference>
<gene>
    <name evidence="17 21" type="primary">murD</name>
    <name evidence="21" type="ORF">ACFOY7_16495</name>
</gene>
<dbReference type="SUPFAM" id="SSF53244">
    <property type="entry name" value="MurD-like peptide ligases, peptide-binding domain"/>
    <property type="match status" value="1"/>
</dbReference>
<evidence type="ECO:0000256" key="18">
    <source>
        <dbReference type="RuleBase" id="RU003664"/>
    </source>
</evidence>
<evidence type="ECO:0000256" key="2">
    <source>
        <dbReference type="ARBA" id="ARBA00004496"/>
    </source>
</evidence>
<dbReference type="InterPro" id="IPR005762">
    <property type="entry name" value="MurD"/>
</dbReference>
<proteinExistence type="inferred from homology"/>
<dbReference type="HAMAP" id="MF_00639">
    <property type="entry name" value="MurD"/>
    <property type="match status" value="1"/>
</dbReference>
<keyword evidence="17 18" id="KW-0131">Cell cycle</keyword>
<evidence type="ECO:0000256" key="9">
    <source>
        <dbReference type="ARBA" id="ARBA00022741"/>
    </source>
</evidence>
<dbReference type="InterPro" id="IPR004101">
    <property type="entry name" value="Mur_ligase_C"/>
</dbReference>
<comment type="subcellular location">
    <subcellularLocation>
        <location evidence="2 17 18">Cytoplasm</location>
    </subcellularLocation>
</comment>
<evidence type="ECO:0000256" key="17">
    <source>
        <dbReference type="HAMAP-Rule" id="MF_00639"/>
    </source>
</evidence>
<evidence type="ECO:0000256" key="7">
    <source>
        <dbReference type="ARBA" id="ARBA00022490"/>
    </source>
</evidence>
<comment type="similarity">
    <text evidence="4 17">Belongs to the MurCDEF family.</text>
</comment>
<dbReference type="Pfam" id="PF02875">
    <property type="entry name" value="Mur_ligase_C"/>
    <property type="match status" value="1"/>
</dbReference>
<comment type="function">
    <text evidence="1 17 18">Cell wall formation. Catalyzes the addition of glutamate to the nucleotide precursor UDP-N-acetylmuramoyl-L-alanine (UMA).</text>
</comment>